<proteinExistence type="predicted"/>
<dbReference type="InterPro" id="IPR052930">
    <property type="entry name" value="TA_antitoxin_MntA"/>
</dbReference>
<reference evidence="2 3" key="1">
    <citation type="submission" date="2012-01" db="EMBL/GenBank/DDBJ databases">
        <title>Complete sequence of chromosome of Clostridium pasteurianum BC1.</title>
        <authorList>
            <consortium name="US DOE Joint Genome Institute"/>
            <person name="Lucas S."/>
            <person name="Han J."/>
            <person name="Lapidus A."/>
            <person name="Cheng J.-F."/>
            <person name="Goodwin L."/>
            <person name="Pitluck S."/>
            <person name="Peters L."/>
            <person name="Mikhailova N."/>
            <person name="Teshima H."/>
            <person name="Detter J.C."/>
            <person name="Han C."/>
            <person name="Tapia R."/>
            <person name="Land M."/>
            <person name="Hauser L."/>
            <person name="Kyrpides N."/>
            <person name="Ivanova N."/>
            <person name="Pagani I."/>
            <person name="Dunn J."/>
            <person name="Taghavi S."/>
            <person name="Francis A."/>
            <person name="van der Lelie D."/>
            <person name="Woyke T."/>
        </authorList>
    </citation>
    <scope>NUCLEOTIDE SEQUENCE [LARGE SCALE GENOMIC DNA]</scope>
    <source>
        <strain evidence="2 3">BC1</strain>
    </source>
</reference>
<dbReference type="SUPFAM" id="SSF81301">
    <property type="entry name" value="Nucleotidyltransferase"/>
    <property type="match status" value="1"/>
</dbReference>
<dbReference type="eggNOG" id="COG1669">
    <property type="taxonomic scope" value="Bacteria"/>
</dbReference>
<keyword evidence="2" id="KW-0808">Transferase</keyword>
<evidence type="ECO:0000259" key="1">
    <source>
        <dbReference type="Pfam" id="PF18765"/>
    </source>
</evidence>
<dbReference type="PATRIC" id="fig|86416.3.peg.3956"/>
<accession>R4K687</accession>
<dbReference type="STRING" id="86416.Clopa_3960"/>
<dbReference type="InterPro" id="IPR041633">
    <property type="entry name" value="Polbeta"/>
</dbReference>
<keyword evidence="3" id="KW-1185">Reference proteome</keyword>
<dbReference type="AlphaFoldDB" id="R4K687"/>
<dbReference type="PANTHER" id="PTHR43852:SF2">
    <property type="entry name" value="PROTEIN ADENYLYLTRANSFERASE MNTA"/>
    <property type="match status" value="1"/>
</dbReference>
<gene>
    <name evidence="2" type="ORF">Clopa_3960</name>
</gene>
<evidence type="ECO:0000313" key="2">
    <source>
        <dbReference type="EMBL" id="AGK98707.1"/>
    </source>
</evidence>
<evidence type="ECO:0000313" key="3">
    <source>
        <dbReference type="Proteomes" id="UP000013523"/>
    </source>
</evidence>
<protein>
    <submittedName>
        <fullName evidence="2">Putative nucleotidyltransferase</fullName>
    </submittedName>
</protein>
<dbReference type="OrthoDB" id="9816197at2"/>
<dbReference type="KEGG" id="cpas:Clopa_3960"/>
<dbReference type="EMBL" id="CP003261">
    <property type="protein sequence ID" value="AGK98707.1"/>
    <property type="molecule type" value="Genomic_DNA"/>
</dbReference>
<sequence>MNLDKNTIENIKNFLLNNLEPYAIYLFGSSAKGIFREDSDIDIAFLNNKNISDYELFMLAQELADTVKKDVDLINLENASTVFKVQIIYNGEKIYCSDDTRVAYFEMYAFKDYATLNEEREVIIKSIKKGGSVYE</sequence>
<dbReference type="GO" id="GO:0016740">
    <property type="term" value="F:transferase activity"/>
    <property type="evidence" value="ECO:0007669"/>
    <property type="project" value="UniProtKB-KW"/>
</dbReference>
<feature type="domain" description="Polymerase beta nucleotidyltransferase" evidence="1">
    <location>
        <begin position="9"/>
        <end position="99"/>
    </location>
</feature>
<dbReference type="RefSeq" id="WP_015616982.1">
    <property type="nucleotide sequence ID" value="NC_021182.1"/>
</dbReference>
<dbReference type="Gene3D" id="3.30.460.10">
    <property type="entry name" value="Beta Polymerase, domain 2"/>
    <property type="match status" value="1"/>
</dbReference>
<dbReference type="HOGENOM" id="CLU_130257_1_0_9"/>
<dbReference type="Proteomes" id="UP000013523">
    <property type="component" value="Chromosome"/>
</dbReference>
<name>R4K687_CLOPA</name>
<dbReference type="PANTHER" id="PTHR43852">
    <property type="entry name" value="NUCLEOTIDYLTRANSFERASE"/>
    <property type="match status" value="1"/>
</dbReference>
<dbReference type="CDD" id="cd05403">
    <property type="entry name" value="NT_KNTase_like"/>
    <property type="match status" value="1"/>
</dbReference>
<organism evidence="2 3">
    <name type="scientific">Clostridium pasteurianum BC1</name>
    <dbReference type="NCBI Taxonomy" id="86416"/>
    <lineage>
        <taxon>Bacteria</taxon>
        <taxon>Bacillati</taxon>
        <taxon>Bacillota</taxon>
        <taxon>Clostridia</taxon>
        <taxon>Eubacteriales</taxon>
        <taxon>Clostridiaceae</taxon>
        <taxon>Clostridium</taxon>
    </lineage>
</organism>
<dbReference type="InterPro" id="IPR043519">
    <property type="entry name" value="NT_sf"/>
</dbReference>
<dbReference type="NCBIfam" id="NF047752">
    <property type="entry name" value="MntA_antitoxin"/>
    <property type="match status" value="1"/>
</dbReference>
<dbReference type="Pfam" id="PF18765">
    <property type="entry name" value="Polbeta"/>
    <property type="match status" value="1"/>
</dbReference>